<keyword evidence="5" id="KW-1185">Reference proteome</keyword>
<accession>A0A8B6D436</accession>
<evidence type="ECO:0000313" key="5">
    <source>
        <dbReference type="Proteomes" id="UP000596742"/>
    </source>
</evidence>
<keyword evidence="1" id="KW-0862">Zinc</keyword>
<feature type="domain" description="C2H2-type" evidence="3">
    <location>
        <begin position="4"/>
        <end position="32"/>
    </location>
</feature>
<dbReference type="PROSITE" id="PS50157">
    <property type="entry name" value="ZINC_FINGER_C2H2_2"/>
    <property type="match status" value="1"/>
</dbReference>
<gene>
    <name evidence="4" type="ORF">MGAL_10B081999</name>
</gene>
<dbReference type="Pfam" id="PF00096">
    <property type="entry name" value="zf-C2H2"/>
    <property type="match status" value="1"/>
</dbReference>
<comment type="caution">
    <text evidence="4">The sequence shown here is derived from an EMBL/GenBank/DDBJ whole genome shotgun (WGS) entry which is preliminary data.</text>
</comment>
<feature type="compositionally biased region" description="Basic and acidic residues" evidence="2">
    <location>
        <begin position="35"/>
        <end position="50"/>
    </location>
</feature>
<feature type="compositionally biased region" description="Pro residues" evidence="2">
    <location>
        <begin position="65"/>
        <end position="76"/>
    </location>
</feature>
<dbReference type="GO" id="GO:0008270">
    <property type="term" value="F:zinc ion binding"/>
    <property type="evidence" value="ECO:0007669"/>
    <property type="project" value="UniProtKB-KW"/>
</dbReference>
<feature type="region of interest" description="Disordered" evidence="2">
    <location>
        <begin position="345"/>
        <end position="366"/>
    </location>
</feature>
<dbReference type="Proteomes" id="UP000596742">
    <property type="component" value="Unassembled WGS sequence"/>
</dbReference>
<evidence type="ECO:0000259" key="3">
    <source>
        <dbReference type="PROSITE" id="PS50157"/>
    </source>
</evidence>
<feature type="region of interest" description="Disordered" evidence="2">
    <location>
        <begin position="16"/>
        <end position="84"/>
    </location>
</feature>
<feature type="compositionally biased region" description="Basic and acidic residues" evidence="2">
    <location>
        <begin position="501"/>
        <end position="516"/>
    </location>
</feature>
<dbReference type="EMBL" id="UYJE01002739">
    <property type="protein sequence ID" value="VDI13174.1"/>
    <property type="molecule type" value="Genomic_DNA"/>
</dbReference>
<name>A0A8B6D436_MYTGA</name>
<feature type="compositionally biased region" description="Acidic residues" evidence="2">
    <location>
        <begin position="517"/>
        <end position="534"/>
    </location>
</feature>
<keyword evidence="1" id="KW-0863">Zinc-finger</keyword>
<protein>
    <recommendedName>
        <fullName evidence="3">C2H2-type domain-containing protein</fullName>
    </recommendedName>
</protein>
<dbReference type="PROSITE" id="PS00028">
    <property type="entry name" value="ZINC_FINGER_C2H2_1"/>
    <property type="match status" value="1"/>
</dbReference>
<feature type="region of interest" description="Disordered" evidence="2">
    <location>
        <begin position="487"/>
        <end position="534"/>
    </location>
</feature>
<dbReference type="SMART" id="SM00355">
    <property type="entry name" value="ZnF_C2H2"/>
    <property type="match status" value="2"/>
</dbReference>
<dbReference type="AlphaFoldDB" id="A0A8B6D436"/>
<dbReference type="OrthoDB" id="6112830at2759"/>
<dbReference type="InterPro" id="IPR013087">
    <property type="entry name" value="Znf_C2H2_type"/>
</dbReference>
<sequence>MDTQNCPICELRFSRKDNMLRHHRNKHGISQPYLQRDDVYPPPHPPKEDNLLPPPPPPQRKEDSLPPPPPPPPPPKQDSLTTPQLRNDNAEHFTYIVSPKPQRIIWLYRRWQPLYEEIKKHSSTRSTIHTRDTLDTFIQGIPLDLENDSFLDPTERNLIILDDLMSTAAKDPRITDLFTEGSHHRNLSVVVLNQNLYYSKDPTQRRNCHYLVMFNNPIDKQQVMTLAKQMYPGKVSYFMDKFQEAIKKNFGYLLVDLKPTTLETLRLRANILEENFRDVTQTPMITNTAVREDLQHYTEKIQSEQTLNRDLSKMNSCDDCGVLFETIHDLQRHIKTWCPENKESKRKLPEDIEENSSAKKARLDNQSDNEYVLNDTKQENKAFLKIGKISRDYNEEAREVKIKKYLKRGLSKTEAKQRANDKLKNEDWIIFMNRYLQVIEYIMRLKYEKMHVHVMNKIEAYLRDGFDENRAIQMAIKKYRHQLENFIEDSQSSGKDDDTESKDNESDHGNDSHSGSEDENTTDDETDNESEASE</sequence>
<reference evidence="4" key="1">
    <citation type="submission" date="2018-11" db="EMBL/GenBank/DDBJ databases">
        <authorList>
            <person name="Alioto T."/>
            <person name="Alioto T."/>
        </authorList>
    </citation>
    <scope>NUCLEOTIDE SEQUENCE</scope>
</reference>
<evidence type="ECO:0000256" key="1">
    <source>
        <dbReference type="PROSITE-ProRule" id="PRU00042"/>
    </source>
</evidence>
<keyword evidence="1" id="KW-0479">Metal-binding</keyword>
<proteinExistence type="predicted"/>
<organism evidence="4 5">
    <name type="scientific">Mytilus galloprovincialis</name>
    <name type="common">Mediterranean mussel</name>
    <dbReference type="NCBI Taxonomy" id="29158"/>
    <lineage>
        <taxon>Eukaryota</taxon>
        <taxon>Metazoa</taxon>
        <taxon>Spiralia</taxon>
        <taxon>Lophotrochozoa</taxon>
        <taxon>Mollusca</taxon>
        <taxon>Bivalvia</taxon>
        <taxon>Autobranchia</taxon>
        <taxon>Pteriomorphia</taxon>
        <taxon>Mytilida</taxon>
        <taxon>Mytiloidea</taxon>
        <taxon>Mytilidae</taxon>
        <taxon>Mytilinae</taxon>
        <taxon>Mytilus</taxon>
    </lineage>
</organism>
<evidence type="ECO:0000256" key="2">
    <source>
        <dbReference type="SAM" id="MobiDB-lite"/>
    </source>
</evidence>
<dbReference type="SUPFAM" id="SSF101447">
    <property type="entry name" value="Formin homology 2 domain (FH2 domain)"/>
    <property type="match status" value="1"/>
</dbReference>
<evidence type="ECO:0000313" key="4">
    <source>
        <dbReference type="EMBL" id="VDI13174.1"/>
    </source>
</evidence>